<comment type="similarity">
    <text evidence="2">Belongs to the YajC family.</text>
</comment>
<name>A0A9D1PJT5_9FIRM</name>
<reference evidence="11" key="2">
    <citation type="submission" date="2021-04" db="EMBL/GenBank/DDBJ databases">
        <authorList>
            <person name="Gilroy R."/>
        </authorList>
    </citation>
    <scope>NUCLEOTIDE SEQUENCE</scope>
    <source>
        <strain evidence="11">CHK193-4272</strain>
    </source>
</reference>
<dbReference type="NCBIfam" id="TIGR00739">
    <property type="entry name" value="yajC"/>
    <property type="match status" value="1"/>
</dbReference>
<organism evidence="11 12">
    <name type="scientific">Candidatus Butyricicoccus avistercoris</name>
    <dbReference type="NCBI Taxonomy" id="2838518"/>
    <lineage>
        <taxon>Bacteria</taxon>
        <taxon>Bacillati</taxon>
        <taxon>Bacillota</taxon>
        <taxon>Clostridia</taxon>
        <taxon>Eubacteriales</taxon>
        <taxon>Butyricicoccaceae</taxon>
        <taxon>Butyricicoccus</taxon>
    </lineage>
</organism>
<proteinExistence type="inferred from homology"/>
<evidence type="ECO:0000313" key="12">
    <source>
        <dbReference type="Proteomes" id="UP000886808"/>
    </source>
</evidence>
<keyword evidence="7 10" id="KW-1133">Transmembrane helix</keyword>
<dbReference type="Proteomes" id="UP000886808">
    <property type="component" value="Unassembled WGS sequence"/>
</dbReference>
<protein>
    <submittedName>
        <fullName evidence="11">Preprotein translocase subunit YajC</fullName>
    </submittedName>
</protein>
<dbReference type="EMBL" id="DXIE01000046">
    <property type="protein sequence ID" value="HIV62753.1"/>
    <property type="molecule type" value="Genomic_DNA"/>
</dbReference>
<sequence length="91" mass="9966">MNWEVILWTSVTIGVLLCVAALIVTIISARNMKKSRDSMQVLQEQIKVGAKIMFGGGIFGTIVKINDDKIDVEISKGVVITILRYAIQGVC</sequence>
<dbReference type="SMART" id="SM01323">
    <property type="entry name" value="YajC"/>
    <property type="match status" value="1"/>
</dbReference>
<feature type="transmembrane region" description="Helical" evidence="10">
    <location>
        <begin position="6"/>
        <end position="29"/>
    </location>
</feature>
<evidence type="ECO:0000256" key="1">
    <source>
        <dbReference type="ARBA" id="ARBA00004162"/>
    </source>
</evidence>
<keyword evidence="9 10" id="KW-0472">Membrane</keyword>
<evidence type="ECO:0000256" key="2">
    <source>
        <dbReference type="ARBA" id="ARBA00006742"/>
    </source>
</evidence>
<keyword evidence="4" id="KW-1003">Cell membrane</keyword>
<dbReference type="InterPro" id="IPR003849">
    <property type="entry name" value="Preprotein_translocase_YajC"/>
</dbReference>
<keyword evidence="5 10" id="KW-0812">Transmembrane</keyword>
<dbReference type="PANTHER" id="PTHR33909:SF1">
    <property type="entry name" value="SEC TRANSLOCON ACCESSORY COMPLEX SUBUNIT YAJC"/>
    <property type="match status" value="1"/>
</dbReference>
<dbReference type="PANTHER" id="PTHR33909">
    <property type="entry name" value="SEC TRANSLOCON ACCESSORY COMPLEX SUBUNIT YAJC"/>
    <property type="match status" value="1"/>
</dbReference>
<evidence type="ECO:0000313" key="11">
    <source>
        <dbReference type="EMBL" id="HIV62753.1"/>
    </source>
</evidence>
<accession>A0A9D1PJT5</accession>
<evidence type="ECO:0000256" key="7">
    <source>
        <dbReference type="ARBA" id="ARBA00022989"/>
    </source>
</evidence>
<dbReference type="GO" id="GO:0015031">
    <property type="term" value="P:protein transport"/>
    <property type="evidence" value="ECO:0007669"/>
    <property type="project" value="UniProtKB-KW"/>
</dbReference>
<dbReference type="AlphaFoldDB" id="A0A9D1PJT5"/>
<dbReference type="Pfam" id="PF02699">
    <property type="entry name" value="YajC"/>
    <property type="match status" value="1"/>
</dbReference>
<comment type="subcellular location">
    <subcellularLocation>
        <location evidence="1">Cell membrane</location>
        <topology evidence="1">Single-pass membrane protein</topology>
    </subcellularLocation>
</comment>
<evidence type="ECO:0000256" key="6">
    <source>
        <dbReference type="ARBA" id="ARBA00022927"/>
    </source>
</evidence>
<gene>
    <name evidence="11" type="primary">yajC</name>
    <name evidence="11" type="ORF">H9746_07950</name>
</gene>
<keyword evidence="6" id="KW-0653">Protein transport</keyword>
<evidence type="ECO:0000256" key="3">
    <source>
        <dbReference type="ARBA" id="ARBA00022448"/>
    </source>
</evidence>
<reference evidence="11" key="1">
    <citation type="journal article" date="2021" name="PeerJ">
        <title>Extensive microbial diversity within the chicken gut microbiome revealed by metagenomics and culture.</title>
        <authorList>
            <person name="Gilroy R."/>
            <person name="Ravi A."/>
            <person name="Getino M."/>
            <person name="Pursley I."/>
            <person name="Horton D.L."/>
            <person name="Alikhan N.F."/>
            <person name="Baker D."/>
            <person name="Gharbi K."/>
            <person name="Hall N."/>
            <person name="Watson M."/>
            <person name="Adriaenssens E.M."/>
            <person name="Foster-Nyarko E."/>
            <person name="Jarju S."/>
            <person name="Secka A."/>
            <person name="Antonio M."/>
            <person name="Oren A."/>
            <person name="Chaudhuri R.R."/>
            <person name="La Ragione R."/>
            <person name="Hildebrand F."/>
            <person name="Pallen M.J."/>
        </authorList>
    </citation>
    <scope>NUCLEOTIDE SEQUENCE</scope>
    <source>
        <strain evidence="11">CHK193-4272</strain>
    </source>
</reference>
<keyword evidence="8" id="KW-0811">Translocation</keyword>
<evidence type="ECO:0000256" key="10">
    <source>
        <dbReference type="SAM" id="Phobius"/>
    </source>
</evidence>
<evidence type="ECO:0000256" key="8">
    <source>
        <dbReference type="ARBA" id="ARBA00023010"/>
    </source>
</evidence>
<dbReference type="GO" id="GO:0005886">
    <property type="term" value="C:plasma membrane"/>
    <property type="evidence" value="ECO:0007669"/>
    <property type="project" value="UniProtKB-SubCell"/>
</dbReference>
<comment type="caution">
    <text evidence="11">The sequence shown here is derived from an EMBL/GenBank/DDBJ whole genome shotgun (WGS) entry which is preliminary data.</text>
</comment>
<keyword evidence="3" id="KW-0813">Transport</keyword>
<evidence type="ECO:0000256" key="4">
    <source>
        <dbReference type="ARBA" id="ARBA00022475"/>
    </source>
</evidence>
<evidence type="ECO:0000256" key="5">
    <source>
        <dbReference type="ARBA" id="ARBA00022692"/>
    </source>
</evidence>
<evidence type="ECO:0000256" key="9">
    <source>
        <dbReference type="ARBA" id="ARBA00023136"/>
    </source>
</evidence>